<organism evidence="1 2">
    <name type="scientific">Perkinsus olseni</name>
    <name type="common">Perkinsus atlanticus</name>
    <dbReference type="NCBI Taxonomy" id="32597"/>
    <lineage>
        <taxon>Eukaryota</taxon>
        <taxon>Sar</taxon>
        <taxon>Alveolata</taxon>
        <taxon>Perkinsozoa</taxon>
        <taxon>Perkinsea</taxon>
        <taxon>Perkinsida</taxon>
        <taxon>Perkinsidae</taxon>
        <taxon>Perkinsus</taxon>
    </lineage>
</organism>
<accession>A0A7J6SBN0</accession>
<protein>
    <submittedName>
        <fullName evidence="1">Uncharacterized protein</fullName>
    </submittedName>
</protein>
<reference evidence="1 2" key="1">
    <citation type="submission" date="2020-04" db="EMBL/GenBank/DDBJ databases">
        <title>Perkinsus olseni comparative genomics.</title>
        <authorList>
            <person name="Bogema D.R."/>
        </authorList>
    </citation>
    <scope>NUCLEOTIDE SEQUENCE [LARGE SCALE GENOMIC DNA]</scope>
    <source>
        <strain evidence="1">ATCC PRA-205</strain>
    </source>
</reference>
<evidence type="ECO:0000313" key="2">
    <source>
        <dbReference type="Proteomes" id="UP000574390"/>
    </source>
</evidence>
<dbReference type="EMBL" id="JABANM010015873">
    <property type="protein sequence ID" value="KAF4730338.1"/>
    <property type="molecule type" value="Genomic_DNA"/>
</dbReference>
<gene>
    <name evidence="1" type="ORF">FOZ62_010931</name>
</gene>
<dbReference type="Proteomes" id="UP000574390">
    <property type="component" value="Unassembled WGS sequence"/>
</dbReference>
<proteinExistence type="predicted"/>
<dbReference type="AlphaFoldDB" id="A0A7J6SBN0"/>
<evidence type="ECO:0000313" key="1">
    <source>
        <dbReference type="EMBL" id="KAF4730338.1"/>
    </source>
</evidence>
<comment type="caution">
    <text evidence="1">The sequence shown here is derived from an EMBL/GenBank/DDBJ whole genome shotgun (WGS) entry which is preliminary data.</text>
</comment>
<sequence length="305" mass="33792">MLPRHLRTLHNAFEFEGNAADYLRHPLQARYVQAVQHQQLFPDVPPRASVSQQCAAYAPIEDISVSEASAIFYASALWNRSPEFPTTVPSGLILYSSTNPFSYSPAVVKFEQLLAGSFPDIRFYRVNLVGATQAELLQLQWITVPRVIILSAVQGSDTKAFAASIDPPFDADKAVAYVANVTGLEVATSSNFYRSAALYSDEYNIKLHLDWSVFSLQALVDRRRSIAIICGVAAAIGLAVYLFRDETEDEREEASRKKAAIPPGKRPFYPTTEWQKVEADQVCPAGLDFKMDVSTGESFARLSSK</sequence>
<name>A0A7J6SBN0_PEROL</name>